<evidence type="ECO:0000313" key="3">
    <source>
        <dbReference type="Proteomes" id="UP000054266"/>
    </source>
</evidence>
<organism evidence="2 3">
    <name type="scientific">Phialophora macrospora</name>
    <dbReference type="NCBI Taxonomy" id="1851006"/>
    <lineage>
        <taxon>Eukaryota</taxon>
        <taxon>Fungi</taxon>
        <taxon>Dikarya</taxon>
        <taxon>Ascomycota</taxon>
        <taxon>Pezizomycotina</taxon>
        <taxon>Eurotiomycetes</taxon>
        <taxon>Chaetothyriomycetidae</taxon>
        <taxon>Chaetothyriales</taxon>
        <taxon>Herpotrichiellaceae</taxon>
        <taxon>Phialophora</taxon>
    </lineage>
</organism>
<keyword evidence="2" id="KW-0378">Hydrolase</keyword>
<dbReference type="EMBL" id="KN846960">
    <property type="protein sequence ID" value="KIW65261.1"/>
    <property type="molecule type" value="Genomic_DNA"/>
</dbReference>
<dbReference type="Pfam" id="PF01425">
    <property type="entry name" value="Amidase"/>
    <property type="match status" value="1"/>
</dbReference>
<evidence type="ECO:0000313" key="2">
    <source>
        <dbReference type="EMBL" id="KIW65261.1"/>
    </source>
</evidence>
<feature type="domain" description="Amidase" evidence="1">
    <location>
        <begin position="32"/>
        <end position="483"/>
    </location>
</feature>
<dbReference type="Gene3D" id="3.90.1300.10">
    <property type="entry name" value="Amidase signature (AS) domain"/>
    <property type="match status" value="1"/>
</dbReference>
<dbReference type="HOGENOM" id="CLU_009600_0_1_1"/>
<dbReference type="InterPro" id="IPR000120">
    <property type="entry name" value="Amidase"/>
</dbReference>
<proteinExistence type="predicted"/>
<dbReference type="Proteomes" id="UP000054266">
    <property type="component" value="Unassembled WGS sequence"/>
</dbReference>
<reference evidence="2 3" key="1">
    <citation type="submission" date="2015-01" db="EMBL/GenBank/DDBJ databases">
        <title>The Genome Sequence of Capronia semiimmersa CBS27337.</title>
        <authorList>
            <consortium name="The Broad Institute Genomics Platform"/>
            <person name="Cuomo C."/>
            <person name="de Hoog S."/>
            <person name="Gorbushina A."/>
            <person name="Stielow B."/>
            <person name="Teixiera M."/>
            <person name="Abouelleil A."/>
            <person name="Chapman S.B."/>
            <person name="Priest M."/>
            <person name="Young S.K."/>
            <person name="Wortman J."/>
            <person name="Nusbaum C."/>
            <person name="Birren B."/>
        </authorList>
    </citation>
    <scope>NUCLEOTIDE SEQUENCE [LARGE SCALE GENOMIC DNA]</scope>
    <source>
        <strain evidence="2 3">CBS 27337</strain>
    </source>
</reference>
<dbReference type="SUPFAM" id="SSF75304">
    <property type="entry name" value="Amidase signature (AS) enzymes"/>
    <property type="match status" value="1"/>
</dbReference>
<dbReference type="PANTHER" id="PTHR11895">
    <property type="entry name" value="TRANSAMIDASE"/>
    <property type="match status" value="1"/>
</dbReference>
<keyword evidence="3" id="KW-1185">Reference proteome</keyword>
<dbReference type="AlphaFoldDB" id="A0A0D2CJ28"/>
<accession>A0A0D2CJ28</accession>
<evidence type="ECO:0000259" key="1">
    <source>
        <dbReference type="Pfam" id="PF01425"/>
    </source>
</evidence>
<protein>
    <submittedName>
        <fullName evidence="2">Allophanate hydrolase</fullName>
    </submittedName>
</protein>
<dbReference type="InterPro" id="IPR036928">
    <property type="entry name" value="AS_sf"/>
</dbReference>
<name>A0A0D2CJ28_9EURO</name>
<dbReference type="PANTHER" id="PTHR11895:SF169">
    <property type="entry name" value="GLUTAMYL-TRNA(GLN) AMIDOTRANSFERASE"/>
    <property type="match status" value="1"/>
</dbReference>
<sequence length="500" mass="54073">MSSTSPSSSGVLSLDVVDLRASYAARRLSPVDVVRHVYDRIATYPDPAVWITLVPREEAIRRAEQLIAEYKYNDDDTGRDLILPPLFGIPFSVKDSIDVAGLPTTLACPTFAYQATETAPAIARLLAAGAILVGKTNLDQFATGLAGVRSPHGAPRCVHDRAYISGGSSSGSAVSVAASLVSFTVCTDTGGSTRVPAALNGVVGLKPSLGTISNVGVVPACRNIDCVCVMARRVRDVRAVWDVVRAFDERDIFARRHLPPWPAWRDPIRFAIPPQDVLRAVLAPAYAELFGKIVDVLRRQGHTQHQAQDQDQEEEGHTSWRVVEASASFDYTPFAAANQMLHDSSIMAQRLLTFEPYIQAHGLESLDPAIAQTFRQGLAKGFSATRAYADIFTLAGHKRAAEVQFREHTDVLVVPSTVDHFTVAQLQEEPMARNAAMGPFAHFVNLLDLAAVSVPVGWWVGQNGKKLPFGVTVVGQAGKDEELMDFGEKIMQMMGTAGAS</sequence>
<gene>
    <name evidence="2" type="ORF">PV04_07534</name>
</gene>
<dbReference type="InterPro" id="IPR023631">
    <property type="entry name" value="Amidase_dom"/>
</dbReference>
<dbReference type="STRING" id="5601.A0A0D2CJ28"/>
<dbReference type="GO" id="GO:0016787">
    <property type="term" value="F:hydrolase activity"/>
    <property type="evidence" value="ECO:0007669"/>
    <property type="project" value="UniProtKB-KW"/>
</dbReference>